<dbReference type="RefSeq" id="WP_021243992.1">
    <property type="nucleotide sequence ID" value="NZ_JACIEB010000007.1"/>
</dbReference>
<keyword evidence="1" id="KW-0812">Transmembrane</keyword>
<reference evidence="2 3" key="1">
    <citation type="submission" date="2020-08" db="EMBL/GenBank/DDBJ databases">
        <title>Genomic Encyclopedia of Type Strains, Phase IV (KMG-IV): sequencing the most valuable type-strain genomes for metagenomic binning, comparative biology and taxonomic classification.</title>
        <authorList>
            <person name="Goeker M."/>
        </authorList>
    </citation>
    <scope>NUCLEOTIDE SEQUENCE [LARGE SCALE GENOMIC DNA]</scope>
    <source>
        <strain evidence="2 3">DSM 29348</strain>
    </source>
</reference>
<evidence type="ECO:0000313" key="2">
    <source>
        <dbReference type="EMBL" id="MBB3983255.1"/>
    </source>
</evidence>
<dbReference type="EMBL" id="JACIEB010000007">
    <property type="protein sequence ID" value="MBB3983255.1"/>
    <property type="molecule type" value="Genomic_DNA"/>
</dbReference>
<keyword evidence="1" id="KW-1133">Transmembrane helix</keyword>
<evidence type="ECO:0000256" key="1">
    <source>
        <dbReference type="SAM" id="Phobius"/>
    </source>
</evidence>
<organism evidence="2 3">
    <name type="scientific">Sphingobium fontiphilum</name>
    <dbReference type="NCBI Taxonomy" id="944425"/>
    <lineage>
        <taxon>Bacteria</taxon>
        <taxon>Pseudomonadati</taxon>
        <taxon>Pseudomonadota</taxon>
        <taxon>Alphaproteobacteria</taxon>
        <taxon>Sphingomonadales</taxon>
        <taxon>Sphingomonadaceae</taxon>
        <taxon>Sphingobium</taxon>
    </lineage>
</organism>
<dbReference type="AlphaFoldDB" id="A0A7W6GPV9"/>
<evidence type="ECO:0000313" key="3">
    <source>
        <dbReference type="Proteomes" id="UP000552757"/>
    </source>
</evidence>
<feature type="transmembrane region" description="Helical" evidence="1">
    <location>
        <begin position="76"/>
        <end position="97"/>
    </location>
</feature>
<name>A0A7W6GPV9_9SPHN</name>
<accession>A0A7W6GPV9</accession>
<protein>
    <submittedName>
        <fullName evidence="2">Putative ferric reductase</fullName>
    </submittedName>
</protein>
<comment type="caution">
    <text evidence="2">The sequence shown here is derived from an EMBL/GenBank/DDBJ whole genome shotgun (WGS) entry which is preliminary data.</text>
</comment>
<keyword evidence="3" id="KW-1185">Reference proteome</keyword>
<feature type="transmembrane region" description="Helical" evidence="1">
    <location>
        <begin position="103"/>
        <end position="125"/>
    </location>
</feature>
<keyword evidence="1" id="KW-0472">Membrane</keyword>
<proteinExistence type="predicted"/>
<feature type="transmembrane region" description="Helical" evidence="1">
    <location>
        <begin position="7"/>
        <end position="25"/>
    </location>
</feature>
<feature type="transmembrane region" description="Helical" evidence="1">
    <location>
        <begin position="217"/>
        <end position="239"/>
    </location>
</feature>
<sequence>MRERGDLIVGLLVAFLLLFPLGYLVHVSPRFPGSLAGGIIGIAALVLMVLTLPYVAAKHIKWVDKGLSHVVSKPTLLAIHIYAGVLAPILGLVHAAHKFESPVGLLLTVILLMTVITGYIGRYLLAQIAKALRGRKSELASLRSAFLDEPAPPPATAGTKAPLSGWKRYFFVAGDAPAVDLPEDREALAAALTDTEFAIRAEEATNALFAKWRLLHILLACLIYALLALHVGAAIYFGLRWL</sequence>
<gene>
    <name evidence="2" type="ORF">GGR44_002942</name>
</gene>
<feature type="transmembrane region" description="Helical" evidence="1">
    <location>
        <begin position="31"/>
        <end position="55"/>
    </location>
</feature>
<dbReference type="Proteomes" id="UP000552757">
    <property type="component" value="Unassembled WGS sequence"/>
</dbReference>